<comment type="subcellular location">
    <subcellularLocation>
        <location evidence="1 9">Golgi apparatus membrane</location>
        <topology evidence="1 9">Single-pass type II membrane protein</topology>
    </subcellularLocation>
</comment>
<keyword evidence="3 9" id="KW-0808">Transferase</keyword>
<dbReference type="EMBL" id="JAKMXF010000007">
    <property type="protein sequence ID" value="KAI6661763.1"/>
    <property type="molecule type" value="Genomic_DNA"/>
</dbReference>
<dbReference type="InterPro" id="IPR018011">
    <property type="entry name" value="Carb_sulfotrans_8-10"/>
</dbReference>
<evidence type="ECO:0000313" key="10">
    <source>
        <dbReference type="EMBL" id="KAI6661763.1"/>
    </source>
</evidence>
<evidence type="ECO:0000256" key="7">
    <source>
        <dbReference type="ARBA" id="ARBA00023136"/>
    </source>
</evidence>
<evidence type="ECO:0000256" key="1">
    <source>
        <dbReference type="ARBA" id="ARBA00004323"/>
    </source>
</evidence>
<dbReference type="PANTHER" id="PTHR12137">
    <property type="entry name" value="CARBOHYDRATE SULFOTRANSFERASE"/>
    <property type="match status" value="1"/>
</dbReference>
<evidence type="ECO:0000256" key="8">
    <source>
        <dbReference type="ARBA" id="ARBA00023180"/>
    </source>
</evidence>
<sequence>MEKLFIKLSWREISFLCILLLGFLSTIIFLSKLDCQYGQIFKEMDKTTFRIESSYQHVKNKTEEDDGSWIAYGEHWNENILVVKSHNDESVTFTDEYRMEMLSKGLHPLNLKYNHLRDRFDRVDKLCNVFRTQSNGVYNFLRDGINVVRSSDKYQLLHCAVLKASSSSWLVTFRELEGMEKEERPYPKLIKRVCNYTNAKLNGQRYQTYTKMLIVRNPFHRLLSGYLDKFTRALAYGERYVDAIIISNYLSNLTTESITQMKQELKGGKRKLLNALNNDTIRQIRRLDAEFGKTGVTFLEFLNYIVSYVRENGLKGLDCHWAPHSITCDPCAIRYDIIVKFESLLEDSNTILEYVQRDHPEHNVTFHIHGQASSVDNCNEAFRDIPQHVRRSLYEIYKQDFVLFDYDYRDEDENNNFC</sequence>
<keyword evidence="4 9" id="KW-0812">Transmembrane</keyword>
<dbReference type="GO" id="GO:0016051">
    <property type="term" value="P:carbohydrate biosynthetic process"/>
    <property type="evidence" value="ECO:0007669"/>
    <property type="project" value="InterPro"/>
</dbReference>
<organism evidence="10 11">
    <name type="scientific">Oopsacas minuta</name>
    <dbReference type="NCBI Taxonomy" id="111878"/>
    <lineage>
        <taxon>Eukaryota</taxon>
        <taxon>Metazoa</taxon>
        <taxon>Porifera</taxon>
        <taxon>Hexactinellida</taxon>
        <taxon>Hexasterophora</taxon>
        <taxon>Lyssacinosida</taxon>
        <taxon>Leucopsacidae</taxon>
        <taxon>Oopsacas</taxon>
    </lineage>
</organism>
<comment type="caution">
    <text evidence="10">The sequence shown here is derived from an EMBL/GenBank/DDBJ whole genome shotgun (WGS) entry which is preliminary data.</text>
</comment>
<keyword evidence="11" id="KW-1185">Reference proteome</keyword>
<evidence type="ECO:0000256" key="6">
    <source>
        <dbReference type="ARBA" id="ARBA00023034"/>
    </source>
</evidence>
<feature type="transmembrane region" description="Helical" evidence="9">
    <location>
        <begin position="12"/>
        <end position="30"/>
    </location>
</feature>
<gene>
    <name evidence="10" type="ORF">LOD99_9830</name>
</gene>
<dbReference type="GO" id="GO:0008146">
    <property type="term" value="F:sulfotransferase activity"/>
    <property type="evidence" value="ECO:0007669"/>
    <property type="project" value="InterPro"/>
</dbReference>
<evidence type="ECO:0000256" key="5">
    <source>
        <dbReference type="ARBA" id="ARBA00022989"/>
    </source>
</evidence>
<name>A0AAV7KLU4_9METZ</name>
<dbReference type="PANTHER" id="PTHR12137:SF54">
    <property type="entry name" value="CARBOHYDRATE SULFOTRANSFERASE"/>
    <property type="match status" value="1"/>
</dbReference>
<reference evidence="10 11" key="1">
    <citation type="journal article" date="2023" name="BMC Biol.">
        <title>The compact genome of the sponge Oopsacas minuta (Hexactinellida) is lacking key metazoan core genes.</title>
        <authorList>
            <person name="Santini S."/>
            <person name="Schenkelaars Q."/>
            <person name="Jourda C."/>
            <person name="Duchesne M."/>
            <person name="Belahbib H."/>
            <person name="Rocher C."/>
            <person name="Selva M."/>
            <person name="Riesgo A."/>
            <person name="Vervoort M."/>
            <person name="Leys S.P."/>
            <person name="Kodjabachian L."/>
            <person name="Le Bivic A."/>
            <person name="Borchiellini C."/>
            <person name="Claverie J.M."/>
            <person name="Renard E."/>
        </authorList>
    </citation>
    <scope>NUCLEOTIDE SEQUENCE [LARGE SCALE GENOMIC DNA]</scope>
    <source>
        <strain evidence="10">SPO-2</strain>
    </source>
</reference>
<keyword evidence="5 9" id="KW-1133">Transmembrane helix</keyword>
<comment type="similarity">
    <text evidence="2 9">Belongs to the sulfotransferase 2 family.</text>
</comment>
<dbReference type="GO" id="GO:0000139">
    <property type="term" value="C:Golgi membrane"/>
    <property type="evidence" value="ECO:0007669"/>
    <property type="project" value="UniProtKB-SubCell"/>
</dbReference>
<keyword evidence="7 9" id="KW-0472">Membrane</keyword>
<dbReference type="InterPro" id="IPR005331">
    <property type="entry name" value="Sulfotransferase"/>
</dbReference>
<protein>
    <recommendedName>
        <fullName evidence="9">Carbohydrate sulfotransferase</fullName>
        <ecNumber evidence="9">2.8.2.-</ecNumber>
    </recommendedName>
</protein>
<keyword evidence="9" id="KW-0735">Signal-anchor</keyword>
<dbReference type="EC" id="2.8.2.-" evidence="9"/>
<keyword evidence="9" id="KW-0119">Carbohydrate metabolism</keyword>
<evidence type="ECO:0000256" key="3">
    <source>
        <dbReference type="ARBA" id="ARBA00022679"/>
    </source>
</evidence>
<dbReference type="Proteomes" id="UP001165289">
    <property type="component" value="Unassembled WGS sequence"/>
</dbReference>
<keyword evidence="8 9" id="KW-0325">Glycoprotein</keyword>
<dbReference type="Pfam" id="PF03567">
    <property type="entry name" value="Sulfotransfer_2"/>
    <property type="match status" value="1"/>
</dbReference>
<dbReference type="AlphaFoldDB" id="A0AAV7KLU4"/>
<evidence type="ECO:0000256" key="4">
    <source>
        <dbReference type="ARBA" id="ARBA00022692"/>
    </source>
</evidence>
<proteinExistence type="inferred from homology"/>
<keyword evidence="6 9" id="KW-0333">Golgi apparatus</keyword>
<evidence type="ECO:0000256" key="2">
    <source>
        <dbReference type="ARBA" id="ARBA00006339"/>
    </source>
</evidence>
<evidence type="ECO:0000313" key="11">
    <source>
        <dbReference type="Proteomes" id="UP001165289"/>
    </source>
</evidence>
<evidence type="ECO:0000256" key="9">
    <source>
        <dbReference type="RuleBase" id="RU364020"/>
    </source>
</evidence>
<accession>A0AAV7KLU4</accession>